<evidence type="ECO:0000256" key="4">
    <source>
        <dbReference type="ARBA" id="ARBA00022695"/>
    </source>
</evidence>
<dbReference type="PANTHER" id="PTHR11252">
    <property type="entry name" value="POLYRIBONUCLEOTIDE NUCLEOTIDYLTRANSFERASE"/>
    <property type="match status" value="1"/>
</dbReference>
<protein>
    <recommendedName>
        <fullName evidence="6">Polyribonucleotide nucleotidyltransferase</fullName>
        <ecNumber evidence="6">2.7.7.8</ecNumber>
    </recommendedName>
    <alternativeName>
        <fullName evidence="6">Polynucleotide phosphorylase</fullName>
        <shortName evidence="6">PNPase</shortName>
    </alternativeName>
</protein>
<dbReference type="PANTHER" id="PTHR11252:SF0">
    <property type="entry name" value="POLYRIBONUCLEOTIDE NUCLEOTIDYLTRANSFERASE 1, MITOCHONDRIAL"/>
    <property type="match status" value="1"/>
</dbReference>
<keyword evidence="2 6" id="KW-0963">Cytoplasm</keyword>
<accession>A0ABW3TUY5</accession>
<dbReference type="InterPro" id="IPR012340">
    <property type="entry name" value="NA-bd_OB-fold"/>
</dbReference>
<dbReference type="InterPro" id="IPR004087">
    <property type="entry name" value="KH_dom"/>
</dbReference>
<dbReference type="SUPFAM" id="SSF54791">
    <property type="entry name" value="Eukaryotic type KH-domain (KH-domain type I)"/>
    <property type="match status" value="1"/>
</dbReference>
<dbReference type="GO" id="GO:0004654">
    <property type="term" value="F:polyribonucleotide nucleotidyltransferase activity"/>
    <property type="evidence" value="ECO:0007669"/>
    <property type="project" value="UniProtKB-EC"/>
</dbReference>
<keyword evidence="4 6" id="KW-0548">Nucleotidyltransferase</keyword>
<keyword evidence="3 6" id="KW-0808">Transferase</keyword>
<dbReference type="EC" id="2.7.7.8" evidence="6"/>
<keyword evidence="9" id="KW-1185">Reference proteome</keyword>
<dbReference type="InterPro" id="IPR004088">
    <property type="entry name" value="KH_dom_type_1"/>
</dbReference>
<keyword evidence="6" id="KW-0460">Magnesium</keyword>
<dbReference type="InterPro" id="IPR003029">
    <property type="entry name" value="S1_domain"/>
</dbReference>
<evidence type="ECO:0000313" key="8">
    <source>
        <dbReference type="EMBL" id="MFD1204197.1"/>
    </source>
</evidence>
<keyword evidence="6" id="KW-0479">Metal-binding</keyword>
<dbReference type="InterPro" id="IPR015848">
    <property type="entry name" value="PNPase_PH_RNA-bd_bac/org-type"/>
</dbReference>
<gene>
    <name evidence="6 8" type="primary">pnp</name>
    <name evidence="8" type="ORF">ACFQ38_03490</name>
</gene>
<dbReference type="InterPro" id="IPR020568">
    <property type="entry name" value="Ribosomal_Su5_D2-typ_SF"/>
</dbReference>
<comment type="function">
    <text evidence="6">Involved in mRNA degradation. Catalyzes the phosphorolysis of single-stranded polyribonucleotides processively in the 3'- to 5'-direction.</text>
</comment>
<dbReference type="SUPFAM" id="SSF50249">
    <property type="entry name" value="Nucleic acid-binding proteins"/>
    <property type="match status" value="1"/>
</dbReference>
<evidence type="ECO:0000256" key="1">
    <source>
        <dbReference type="ARBA" id="ARBA00007404"/>
    </source>
</evidence>
<evidence type="ECO:0000256" key="2">
    <source>
        <dbReference type="ARBA" id="ARBA00022490"/>
    </source>
</evidence>
<dbReference type="CDD" id="cd04472">
    <property type="entry name" value="S1_PNPase"/>
    <property type="match status" value="1"/>
</dbReference>
<dbReference type="EMBL" id="JBHTLT010000016">
    <property type="protein sequence ID" value="MFD1204197.1"/>
    <property type="molecule type" value="Genomic_DNA"/>
</dbReference>
<keyword evidence="5 6" id="KW-0694">RNA-binding</keyword>
<dbReference type="Pfam" id="PF01138">
    <property type="entry name" value="RNase_PH"/>
    <property type="match status" value="2"/>
</dbReference>
<evidence type="ECO:0000256" key="5">
    <source>
        <dbReference type="ARBA" id="ARBA00022884"/>
    </source>
</evidence>
<dbReference type="HAMAP" id="MF_01595">
    <property type="entry name" value="PNPase"/>
    <property type="match status" value="1"/>
</dbReference>
<dbReference type="Pfam" id="PF00575">
    <property type="entry name" value="S1"/>
    <property type="match status" value="1"/>
</dbReference>
<dbReference type="RefSeq" id="WP_336822515.1">
    <property type="nucleotide sequence ID" value="NZ_JBHTLT010000016.1"/>
</dbReference>
<feature type="binding site" evidence="6">
    <location>
        <position position="487"/>
    </location>
    <ligand>
        <name>Mg(2+)</name>
        <dbReference type="ChEBI" id="CHEBI:18420"/>
    </ligand>
</feature>
<dbReference type="CDD" id="cd02393">
    <property type="entry name" value="KH-I_PNPase"/>
    <property type="match status" value="1"/>
</dbReference>
<name>A0ABW3TUY5_9BACL</name>
<dbReference type="Gene3D" id="3.30.1370.10">
    <property type="entry name" value="K Homology domain, type 1"/>
    <property type="match status" value="1"/>
</dbReference>
<dbReference type="NCBIfam" id="TIGR03591">
    <property type="entry name" value="polynuc_phos"/>
    <property type="match status" value="1"/>
</dbReference>
<dbReference type="InterPro" id="IPR036345">
    <property type="entry name" value="ExoRNase_PH_dom2_sf"/>
</dbReference>
<dbReference type="Gene3D" id="2.40.50.140">
    <property type="entry name" value="Nucleic acid-binding proteins"/>
    <property type="match status" value="1"/>
</dbReference>
<feature type="domain" description="S1 motif" evidence="7">
    <location>
        <begin position="623"/>
        <end position="691"/>
    </location>
</feature>
<dbReference type="Gene3D" id="3.30.230.70">
    <property type="entry name" value="GHMP Kinase, N-terminal domain"/>
    <property type="match status" value="2"/>
</dbReference>
<comment type="similarity">
    <text evidence="1 6">Belongs to the polyribonucleotide nucleotidyltransferase family.</text>
</comment>
<dbReference type="PROSITE" id="PS50084">
    <property type="entry name" value="KH_TYPE_1"/>
    <property type="match status" value="1"/>
</dbReference>
<comment type="catalytic activity">
    <reaction evidence="6">
        <text>RNA(n+1) + phosphate = RNA(n) + a ribonucleoside 5'-diphosphate</text>
        <dbReference type="Rhea" id="RHEA:22096"/>
        <dbReference type="Rhea" id="RHEA-COMP:14527"/>
        <dbReference type="Rhea" id="RHEA-COMP:17342"/>
        <dbReference type="ChEBI" id="CHEBI:43474"/>
        <dbReference type="ChEBI" id="CHEBI:57930"/>
        <dbReference type="ChEBI" id="CHEBI:140395"/>
        <dbReference type="EC" id="2.7.7.8"/>
    </reaction>
</comment>
<dbReference type="InterPro" id="IPR012162">
    <property type="entry name" value="PNPase"/>
</dbReference>
<dbReference type="InterPro" id="IPR015847">
    <property type="entry name" value="ExoRNase_PH_dom2"/>
</dbReference>
<dbReference type="InterPro" id="IPR036612">
    <property type="entry name" value="KH_dom_type_1_sf"/>
</dbReference>
<dbReference type="SUPFAM" id="SSF54211">
    <property type="entry name" value="Ribosomal protein S5 domain 2-like"/>
    <property type="match status" value="2"/>
</dbReference>
<dbReference type="InterPro" id="IPR001247">
    <property type="entry name" value="ExoRNase_PH_dom1"/>
</dbReference>
<dbReference type="CDD" id="cd11363">
    <property type="entry name" value="RNase_PH_PNPase_1"/>
    <property type="match status" value="1"/>
</dbReference>
<dbReference type="NCBIfam" id="NF008805">
    <property type="entry name" value="PRK11824.1"/>
    <property type="match status" value="1"/>
</dbReference>
<dbReference type="PROSITE" id="PS50126">
    <property type="entry name" value="S1"/>
    <property type="match status" value="1"/>
</dbReference>
<dbReference type="Proteomes" id="UP001597231">
    <property type="component" value="Unassembled WGS sequence"/>
</dbReference>
<dbReference type="SUPFAM" id="SSF55666">
    <property type="entry name" value="Ribonuclease PH domain 2-like"/>
    <property type="match status" value="2"/>
</dbReference>
<proteinExistence type="inferred from homology"/>
<evidence type="ECO:0000313" key="9">
    <source>
        <dbReference type="Proteomes" id="UP001597231"/>
    </source>
</evidence>
<evidence type="ECO:0000256" key="6">
    <source>
        <dbReference type="HAMAP-Rule" id="MF_01595"/>
    </source>
</evidence>
<dbReference type="InterPro" id="IPR027408">
    <property type="entry name" value="PNPase/RNase_PH_dom_sf"/>
</dbReference>
<reference evidence="9" key="1">
    <citation type="journal article" date="2019" name="Int. J. Syst. Evol. Microbiol.">
        <title>The Global Catalogue of Microorganisms (GCM) 10K type strain sequencing project: providing services to taxonomists for standard genome sequencing and annotation.</title>
        <authorList>
            <consortium name="The Broad Institute Genomics Platform"/>
            <consortium name="The Broad Institute Genome Sequencing Center for Infectious Disease"/>
            <person name="Wu L."/>
            <person name="Ma J."/>
        </authorList>
    </citation>
    <scope>NUCLEOTIDE SEQUENCE [LARGE SCALE GENOMIC DNA]</scope>
    <source>
        <strain evidence="9">CCUG 53915</strain>
    </source>
</reference>
<evidence type="ECO:0000259" key="7">
    <source>
        <dbReference type="PROSITE" id="PS50126"/>
    </source>
</evidence>
<dbReference type="Pfam" id="PF03725">
    <property type="entry name" value="RNase_PH_C"/>
    <property type="match status" value="2"/>
</dbReference>
<organism evidence="8 9">
    <name type="scientific">Sporosarcina contaminans</name>
    <dbReference type="NCBI Taxonomy" id="633403"/>
    <lineage>
        <taxon>Bacteria</taxon>
        <taxon>Bacillati</taxon>
        <taxon>Bacillota</taxon>
        <taxon>Bacilli</taxon>
        <taxon>Bacillales</taxon>
        <taxon>Caryophanaceae</taxon>
        <taxon>Sporosarcina</taxon>
    </lineage>
</organism>
<comment type="cofactor">
    <cofactor evidence="6">
        <name>Mg(2+)</name>
        <dbReference type="ChEBI" id="CHEBI:18420"/>
    </cofactor>
</comment>
<dbReference type="PIRSF" id="PIRSF005499">
    <property type="entry name" value="PNPase"/>
    <property type="match status" value="1"/>
</dbReference>
<sequence>MTEQKKVYTFDWAGRPLTIETGQLAKQANGAVLVRYGETTVLSTATASKNPKALDFFPLTVNYEERLYAVGKIPGGFIKREGRPSEKAVLTSRLIDRPIRPLFADGFRNDVQVISLVMSVDQNCSSEMAAMLGSSLALSISDIPFEGPIAGVQIGRIDGQFIINPTPEQLEVSELDLVVAGTKDAINMVEAGAKEVEEATMLEAIMFGHEQIIKLIEFQEQIVAEVGKEKMEIELFELDKELLEEIKSDCEADLIKAIQTEEKHAREDAINAVKEQVIEKYTNDDTDEETVKQVKSILDHLVKEEVRRLITDEKIRPDGRGLDEIRPLSSEVGILQRTHGSGLFTRGQTQALSVCTLGALGEVQIIDGLGLEESKRFMHHYNFPNFSVGETGPIRGPGRREIGHGALGERALEAVIPDEKEFPYTIRLVAEVLESNGSSSQASICASTMAMMDAGIPIKAPVAGIAMGLVKREENYSILSDIQGMEDHLGDMDFKVAGTEKGITALQMDIKIEGLSKQILEEALAQAKVGRMKILNHMLSTISTPRGQLSKYAPKIIMIRINPDKIRDVIGPGGKVINKIIEETNVKIDTEQDGTIYISSPDSEMNEKAKKMIEDIVREAKVGEYYLGKVKRIEKFGAFLEIFPGKDGLLHISEIQEERTKAVEDVLKMGDELLVKVIEIDNQGRVNLSRKVVLKEQKEAAEKEGK</sequence>
<dbReference type="Pfam" id="PF03726">
    <property type="entry name" value="PNPase"/>
    <property type="match status" value="1"/>
</dbReference>
<dbReference type="Pfam" id="PF00013">
    <property type="entry name" value="KH_1"/>
    <property type="match status" value="1"/>
</dbReference>
<evidence type="ECO:0000256" key="3">
    <source>
        <dbReference type="ARBA" id="ARBA00022679"/>
    </source>
</evidence>
<comment type="subcellular location">
    <subcellularLocation>
        <location evidence="6">Cytoplasm</location>
    </subcellularLocation>
</comment>
<feature type="binding site" evidence="6">
    <location>
        <position position="493"/>
    </location>
    <ligand>
        <name>Mg(2+)</name>
        <dbReference type="ChEBI" id="CHEBI:18420"/>
    </ligand>
</feature>
<dbReference type="CDD" id="cd11364">
    <property type="entry name" value="RNase_PH_PNPase_2"/>
    <property type="match status" value="1"/>
</dbReference>
<dbReference type="SMART" id="SM00322">
    <property type="entry name" value="KH"/>
    <property type="match status" value="1"/>
</dbReference>
<dbReference type="SMART" id="SM00316">
    <property type="entry name" value="S1"/>
    <property type="match status" value="1"/>
</dbReference>
<comment type="caution">
    <text evidence="8">The sequence shown here is derived from an EMBL/GenBank/DDBJ whole genome shotgun (WGS) entry which is preliminary data.</text>
</comment>